<reference evidence="7" key="1">
    <citation type="journal article" date="2019" name="Int. J. Syst. Evol. Microbiol.">
        <title>The Global Catalogue of Microorganisms (GCM) 10K type strain sequencing project: providing services to taxonomists for standard genome sequencing and annotation.</title>
        <authorList>
            <consortium name="The Broad Institute Genomics Platform"/>
            <consortium name="The Broad Institute Genome Sequencing Center for Infectious Disease"/>
            <person name="Wu L."/>
            <person name="Ma J."/>
        </authorList>
    </citation>
    <scope>NUCLEOTIDE SEQUENCE [LARGE SCALE GENOMIC DNA]</scope>
    <source>
        <strain evidence="7">KCTC 42911</strain>
    </source>
</reference>
<dbReference type="InterPro" id="IPR000847">
    <property type="entry name" value="LysR_HTH_N"/>
</dbReference>
<dbReference type="InterPro" id="IPR036390">
    <property type="entry name" value="WH_DNA-bd_sf"/>
</dbReference>
<evidence type="ECO:0000256" key="4">
    <source>
        <dbReference type="ARBA" id="ARBA00023163"/>
    </source>
</evidence>
<evidence type="ECO:0000313" key="7">
    <source>
        <dbReference type="Proteomes" id="UP001595629"/>
    </source>
</evidence>
<organism evidence="6 7">
    <name type="scientific">Lutimaribacter marinistellae</name>
    <dbReference type="NCBI Taxonomy" id="1820329"/>
    <lineage>
        <taxon>Bacteria</taxon>
        <taxon>Pseudomonadati</taxon>
        <taxon>Pseudomonadota</taxon>
        <taxon>Alphaproteobacteria</taxon>
        <taxon>Rhodobacterales</taxon>
        <taxon>Roseobacteraceae</taxon>
        <taxon>Lutimaribacter</taxon>
    </lineage>
</organism>
<dbReference type="InterPro" id="IPR005119">
    <property type="entry name" value="LysR_subst-bd"/>
</dbReference>
<evidence type="ECO:0000256" key="2">
    <source>
        <dbReference type="ARBA" id="ARBA00023015"/>
    </source>
</evidence>
<dbReference type="EMBL" id="JBHRXI010000051">
    <property type="protein sequence ID" value="MFC3616776.1"/>
    <property type="molecule type" value="Genomic_DNA"/>
</dbReference>
<sequence length="309" mass="33023">MRLSLKAMRYAQAAMRSGSITGAAQTMNVAPSAIATALGQAEEAFGVTLVTRARAKGVFPTLAGREILRRLDDLLERYDSLLSDANDLQSGLSGRLSIGYNAPVAPAFLPSICAHLQCDHPDLSFSLLEGTNTEIRGGLVEGQFDVILFVEEMPDPQIETRALIFAPTYCLCPADHPLAKQDSVAVEQIAREPLILLDRPAARGYYLDLLEKSGASFEIVATGNSTEMVRSLVAAGIGLSLLNMRPGDAPSYAGSGIRCLPIKDSTSGVTISMGFPPGPRRQVLQVFIDCCEAYFDGPKGHDLVVRGPV</sequence>
<evidence type="ECO:0000256" key="3">
    <source>
        <dbReference type="ARBA" id="ARBA00023125"/>
    </source>
</evidence>
<name>A0ABV7TNG5_9RHOB</name>
<proteinExistence type="inferred from homology"/>
<dbReference type="PANTHER" id="PTHR30346">
    <property type="entry name" value="TRANSCRIPTIONAL DUAL REGULATOR HCAR-RELATED"/>
    <property type="match status" value="1"/>
</dbReference>
<dbReference type="Pfam" id="PF03466">
    <property type="entry name" value="LysR_substrate"/>
    <property type="match status" value="1"/>
</dbReference>
<dbReference type="Pfam" id="PF00126">
    <property type="entry name" value="HTH_1"/>
    <property type="match status" value="1"/>
</dbReference>
<evidence type="ECO:0000259" key="5">
    <source>
        <dbReference type="PROSITE" id="PS50931"/>
    </source>
</evidence>
<dbReference type="PANTHER" id="PTHR30346:SF0">
    <property type="entry name" value="HCA OPERON TRANSCRIPTIONAL ACTIVATOR HCAR"/>
    <property type="match status" value="1"/>
</dbReference>
<dbReference type="RefSeq" id="WP_386738110.1">
    <property type="nucleotide sequence ID" value="NZ_JBHRXI010000051.1"/>
</dbReference>
<dbReference type="InterPro" id="IPR036388">
    <property type="entry name" value="WH-like_DNA-bd_sf"/>
</dbReference>
<keyword evidence="2" id="KW-0805">Transcription regulation</keyword>
<dbReference type="SUPFAM" id="SSF53850">
    <property type="entry name" value="Periplasmic binding protein-like II"/>
    <property type="match status" value="1"/>
</dbReference>
<dbReference type="Gene3D" id="1.10.10.10">
    <property type="entry name" value="Winged helix-like DNA-binding domain superfamily/Winged helix DNA-binding domain"/>
    <property type="match status" value="1"/>
</dbReference>
<evidence type="ECO:0000313" key="6">
    <source>
        <dbReference type="EMBL" id="MFC3616776.1"/>
    </source>
</evidence>
<dbReference type="Gene3D" id="3.40.190.10">
    <property type="entry name" value="Periplasmic binding protein-like II"/>
    <property type="match status" value="2"/>
</dbReference>
<comment type="caution">
    <text evidence="6">The sequence shown here is derived from an EMBL/GenBank/DDBJ whole genome shotgun (WGS) entry which is preliminary data.</text>
</comment>
<keyword evidence="3" id="KW-0238">DNA-binding</keyword>
<keyword evidence="7" id="KW-1185">Reference proteome</keyword>
<dbReference type="PROSITE" id="PS50931">
    <property type="entry name" value="HTH_LYSR"/>
    <property type="match status" value="1"/>
</dbReference>
<comment type="similarity">
    <text evidence="1">Belongs to the LysR transcriptional regulatory family.</text>
</comment>
<feature type="domain" description="HTH lysR-type" evidence="5">
    <location>
        <begin position="3"/>
        <end position="61"/>
    </location>
</feature>
<dbReference type="Proteomes" id="UP001595629">
    <property type="component" value="Unassembled WGS sequence"/>
</dbReference>
<accession>A0ABV7TNG5</accession>
<protein>
    <submittedName>
        <fullName evidence="6">LysR family transcriptional regulator</fullName>
    </submittedName>
</protein>
<dbReference type="SUPFAM" id="SSF46785">
    <property type="entry name" value="Winged helix' DNA-binding domain"/>
    <property type="match status" value="1"/>
</dbReference>
<keyword evidence="4" id="KW-0804">Transcription</keyword>
<evidence type="ECO:0000256" key="1">
    <source>
        <dbReference type="ARBA" id="ARBA00009437"/>
    </source>
</evidence>
<gene>
    <name evidence="6" type="ORF">ACFORG_23790</name>
</gene>